<evidence type="ECO:0000259" key="1">
    <source>
        <dbReference type="Pfam" id="PF23078"/>
    </source>
</evidence>
<proteinExistence type="predicted"/>
<evidence type="ECO:0000313" key="3">
    <source>
        <dbReference type="Proteomes" id="UP000281553"/>
    </source>
</evidence>
<keyword evidence="3" id="KW-1185">Reference proteome</keyword>
<organism evidence="2 3">
    <name type="scientific">Dibothriocephalus latus</name>
    <name type="common">Fish tapeworm</name>
    <name type="synonym">Diphyllobothrium latum</name>
    <dbReference type="NCBI Taxonomy" id="60516"/>
    <lineage>
        <taxon>Eukaryota</taxon>
        <taxon>Metazoa</taxon>
        <taxon>Spiralia</taxon>
        <taxon>Lophotrochozoa</taxon>
        <taxon>Platyhelminthes</taxon>
        <taxon>Cestoda</taxon>
        <taxon>Eucestoda</taxon>
        <taxon>Diphyllobothriidea</taxon>
        <taxon>Diphyllobothriidae</taxon>
        <taxon>Dibothriocephalus</taxon>
    </lineage>
</organism>
<dbReference type="InterPro" id="IPR056342">
    <property type="entry name" value="HTH_CHD6-9"/>
</dbReference>
<dbReference type="OrthoDB" id="5857104at2759"/>
<sequence>MVVDDEGSLEQRPPTELPQPLLLFPAIVDLNSRMRKLIAYFQRHQRAEYLPTVTAQPYMEQRLIKWSRREEADFYRVVSSYGVEQVMKAAESATDPSSSPQRKRSPKKRVFAGYNWNNFKQLANLAKKSDQAITEYYNSFFTMCHRVCKKKLPEVSGPVARAPTDGSFNVVVLIPCSTHAGPKYHMCHVGVFHNSTIEPVALV</sequence>
<gene>
    <name evidence="2" type="ORF">DILT_LOCUS11179</name>
</gene>
<dbReference type="AlphaFoldDB" id="A0A3P7LZ54"/>
<reference evidence="2 3" key="1">
    <citation type="submission" date="2018-11" db="EMBL/GenBank/DDBJ databases">
        <authorList>
            <consortium name="Pathogen Informatics"/>
        </authorList>
    </citation>
    <scope>NUCLEOTIDE SEQUENCE [LARGE SCALE GENOMIC DNA]</scope>
</reference>
<accession>A0A3P7LZ54</accession>
<dbReference type="InterPro" id="IPR051493">
    <property type="entry name" value="CHD"/>
</dbReference>
<name>A0A3P7LZ54_DIBLA</name>
<feature type="domain" description="Chromodomain-helicase-DNA-binding protein 6-9 tri-helical" evidence="1">
    <location>
        <begin position="59"/>
        <end position="153"/>
    </location>
</feature>
<dbReference type="EMBL" id="UYRU01062213">
    <property type="protein sequence ID" value="VDN15348.1"/>
    <property type="molecule type" value="Genomic_DNA"/>
</dbReference>
<dbReference type="Proteomes" id="UP000281553">
    <property type="component" value="Unassembled WGS sequence"/>
</dbReference>
<dbReference type="PANTHER" id="PTHR46850:SF1">
    <property type="entry name" value="CHROMODOMAIN-HELICASE-DNA-BINDING PROTEIN 9"/>
    <property type="match status" value="1"/>
</dbReference>
<dbReference type="PANTHER" id="PTHR46850">
    <property type="entry name" value="CHROMODOMAIN-HELICASE-DNA-BINDING PROTEIN 9"/>
    <property type="match status" value="1"/>
</dbReference>
<evidence type="ECO:0000313" key="2">
    <source>
        <dbReference type="EMBL" id="VDN15348.1"/>
    </source>
</evidence>
<protein>
    <recommendedName>
        <fullName evidence="1">Chromodomain-helicase-DNA-binding protein 6-9 tri-helical domain-containing protein</fullName>
    </recommendedName>
</protein>
<dbReference type="Pfam" id="PF23078">
    <property type="entry name" value="HTH_CHD6-9"/>
    <property type="match status" value="1"/>
</dbReference>